<gene>
    <name evidence="2" type="ORF">WI372_06310</name>
</gene>
<dbReference type="Proteomes" id="UP001484239">
    <property type="component" value="Unassembled WGS sequence"/>
</dbReference>
<evidence type="ECO:0000313" key="3">
    <source>
        <dbReference type="Proteomes" id="UP001484239"/>
    </source>
</evidence>
<evidence type="ECO:0000313" key="2">
    <source>
        <dbReference type="EMBL" id="MEK9500583.1"/>
    </source>
</evidence>
<dbReference type="RefSeq" id="WP_405274625.1">
    <property type="nucleotide sequence ID" value="NZ_CP144380.1"/>
</dbReference>
<accession>A0ABU9E777</accession>
<keyword evidence="3" id="KW-1185">Reference proteome</keyword>
<sequence>MSDDQAEIRAAREVTDRALRRLGMLETVLMVAAGFMALLAGALTAWLLAEVTGWGFRPLWLAASVIFFVVPGGVVLLRARREEAERRARLERALSNDD</sequence>
<reference evidence="2 3" key="1">
    <citation type="submission" date="2024-02" db="EMBL/GenBank/DDBJ databases">
        <title>A novel Gemmatimonadota bacterium.</title>
        <authorList>
            <person name="Du Z.-J."/>
            <person name="Ye Y.-Q."/>
        </authorList>
    </citation>
    <scope>NUCLEOTIDE SEQUENCE [LARGE SCALE GENOMIC DNA]</scope>
    <source>
        <strain evidence="2 3">DH-20</strain>
    </source>
</reference>
<proteinExistence type="predicted"/>
<feature type="transmembrane region" description="Helical" evidence="1">
    <location>
        <begin position="27"/>
        <end position="47"/>
    </location>
</feature>
<keyword evidence="1" id="KW-0812">Transmembrane</keyword>
<evidence type="ECO:0000256" key="1">
    <source>
        <dbReference type="SAM" id="Phobius"/>
    </source>
</evidence>
<comment type="caution">
    <text evidence="2">The sequence shown here is derived from an EMBL/GenBank/DDBJ whole genome shotgun (WGS) entry which is preliminary data.</text>
</comment>
<dbReference type="EMBL" id="JBBHLI010000002">
    <property type="protein sequence ID" value="MEK9500583.1"/>
    <property type="molecule type" value="Genomic_DNA"/>
</dbReference>
<feature type="transmembrane region" description="Helical" evidence="1">
    <location>
        <begin position="59"/>
        <end position="79"/>
    </location>
</feature>
<organism evidence="2 3">
    <name type="scientific">Gaopeijia maritima</name>
    <dbReference type="NCBI Taxonomy" id="3119007"/>
    <lineage>
        <taxon>Bacteria</taxon>
        <taxon>Pseudomonadati</taxon>
        <taxon>Gemmatimonadota</taxon>
        <taxon>Longimicrobiia</taxon>
        <taxon>Gaopeijiales</taxon>
        <taxon>Gaopeijiaceae</taxon>
        <taxon>Gaopeijia</taxon>
    </lineage>
</organism>
<keyword evidence="1" id="KW-1133">Transmembrane helix</keyword>
<keyword evidence="1" id="KW-0472">Membrane</keyword>
<name>A0ABU9E777_9BACT</name>
<protein>
    <submittedName>
        <fullName evidence="2">Uncharacterized protein</fullName>
    </submittedName>
</protein>